<evidence type="ECO:0000256" key="1">
    <source>
        <dbReference type="SAM" id="MobiDB-lite"/>
    </source>
</evidence>
<feature type="region of interest" description="Disordered" evidence="1">
    <location>
        <begin position="85"/>
        <end position="119"/>
    </location>
</feature>
<comment type="caution">
    <text evidence="3">The sequence shown here is derived from an EMBL/GenBank/DDBJ whole genome shotgun (WGS) entry which is preliminary data.</text>
</comment>
<sequence length="119" mass="13518">MDARILLIPLCIVTLTCNAIAQAAEKPLAADSPSSTYRSPLQQNFDKSMATPPKDDSDFERRCREIIHNYIESFRPPEEDRANAVVPKFGGYSGEPETTLQGYYRRQEAENAYRESRCK</sequence>
<keyword evidence="4" id="KW-1185">Reference proteome</keyword>
<reference evidence="3 4" key="1">
    <citation type="submission" date="2017-02" db="EMBL/GenBank/DDBJ databases">
        <title>Paraburkholderia sophoroidis sp. nov. and Paraburkholderia steynii sp. nov. rhizobial symbionts of the fynbos legume Hypocalyptus sophoroides.</title>
        <authorList>
            <person name="Steenkamp E.T."/>
            <person name="Beukes C.W."/>
            <person name="Van Zyl E."/>
            <person name="Avontuur J."/>
            <person name="Chan W.Y."/>
            <person name="Hassen A."/>
            <person name="Palmer M."/>
            <person name="Mthombeni L."/>
            <person name="Phalane F."/>
            <person name="Sereme K."/>
            <person name="Venter S.N."/>
        </authorList>
    </citation>
    <scope>NUCLEOTIDE SEQUENCE [LARGE SCALE GENOMIC DNA]</scope>
    <source>
        <strain evidence="3 4">HC1.1ba</strain>
    </source>
</reference>
<proteinExistence type="predicted"/>
<keyword evidence="2" id="KW-0732">Signal</keyword>
<feature type="region of interest" description="Disordered" evidence="1">
    <location>
        <begin position="26"/>
        <end position="58"/>
    </location>
</feature>
<evidence type="ECO:0008006" key="5">
    <source>
        <dbReference type="Google" id="ProtNLM"/>
    </source>
</evidence>
<feature type="compositionally biased region" description="Polar residues" evidence="1">
    <location>
        <begin position="32"/>
        <end position="46"/>
    </location>
</feature>
<feature type="signal peptide" evidence="2">
    <location>
        <begin position="1"/>
        <end position="23"/>
    </location>
</feature>
<feature type="chain" id="PRO_5020452392" description="DUF4148 domain-containing protein" evidence="2">
    <location>
        <begin position="24"/>
        <end position="119"/>
    </location>
</feature>
<dbReference type="EMBL" id="MWML01000023">
    <property type="protein sequence ID" value="TCG08910.1"/>
    <property type="molecule type" value="Genomic_DNA"/>
</dbReference>
<evidence type="ECO:0000256" key="2">
    <source>
        <dbReference type="SAM" id="SignalP"/>
    </source>
</evidence>
<dbReference type="Proteomes" id="UP000294200">
    <property type="component" value="Unassembled WGS sequence"/>
</dbReference>
<protein>
    <recommendedName>
        <fullName evidence="5">DUF4148 domain-containing protein</fullName>
    </recommendedName>
</protein>
<evidence type="ECO:0000313" key="3">
    <source>
        <dbReference type="EMBL" id="TCG08910.1"/>
    </source>
</evidence>
<organism evidence="3 4">
    <name type="scientific">Paraburkholderia steynii</name>
    <dbReference type="NCBI Taxonomy" id="1245441"/>
    <lineage>
        <taxon>Bacteria</taxon>
        <taxon>Pseudomonadati</taxon>
        <taxon>Pseudomonadota</taxon>
        <taxon>Betaproteobacteria</taxon>
        <taxon>Burkholderiales</taxon>
        <taxon>Burkholderiaceae</taxon>
        <taxon>Paraburkholderia</taxon>
    </lineage>
</organism>
<dbReference type="AlphaFoldDB" id="A0A4R0XL96"/>
<gene>
    <name evidence="3" type="ORF">BZM27_09140</name>
</gene>
<feature type="compositionally biased region" description="Basic and acidic residues" evidence="1">
    <location>
        <begin position="105"/>
        <end position="119"/>
    </location>
</feature>
<evidence type="ECO:0000313" key="4">
    <source>
        <dbReference type="Proteomes" id="UP000294200"/>
    </source>
</evidence>
<accession>A0A4R0XL96</accession>
<name>A0A4R0XL96_9BURK</name>